<keyword evidence="2" id="KW-0186">Copper</keyword>
<dbReference type="InterPro" id="IPR039391">
    <property type="entry name" value="Phytocyanin-like"/>
</dbReference>
<dbReference type="GO" id="GO:0046872">
    <property type="term" value="F:metal ion binding"/>
    <property type="evidence" value="ECO:0007669"/>
    <property type="project" value="UniProtKB-KW"/>
</dbReference>
<comment type="caution">
    <text evidence="6">The sequence shown here is derived from an EMBL/GenBank/DDBJ whole genome shotgun (WGS) entry which is preliminary data.</text>
</comment>
<dbReference type="FunFam" id="2.60.40.420:FF:000003">
    <property type="entry name" value="Blue copper"/>
    <property type="match status" value="1"/>
</dbReference>
<evidence type="ECO:0000256" key="4">
    <source>
        <dbReference type="SAM" id="SignalP"/>
    </source>
</evidence>
<gene>
    <name evidence="6" type="ORF">NCGR_LOCUS16855</name>
</gene>
<evidence type="ECO:0000256" key="3">
    <source>
        <dbReference type="ARBA" id="ARBA00023180"/>
    </source>
</evidence>
<keyword evidence="3" id="KW-0325">Glycoprotein</keyword>
<protein>
    <recommendedName>
        <fullName evidence="5">Phytocyanin domain-containing protein</fullName>
    </recommendedName>
</protein>
<feature type="signal peptide" evidence="4">
    <location>
        <begin position="1"/>
        <end position="21"/>
    </location>
</feature>
<evidence type="ECO:0000256" key="1">
    <source>
        <dbReference type="ARBA" id="ARBA00022723"/>
    </source>
</evidence>
<organism evidence="6 7">
    <name type="scientific">Miscanthus lutarioriparius</name>
    <dbReference type="NCBI Taxonomy" id="422564"/>
    <lineage>
        <taxon>Eukaryota</taxon>
        <taxon>Viridiplantae</taxon>
        <taxon>Streptophyta</taxon>
        <taxon>Embryophyta</taxon>
        <taxon>Tracheophyta</taxon>
        <taxon>Spermatophyta</taxon>
        <taxon>Magnoliopsida</taxon>
        <taxon>Liliopsida</taxon>
        <taxon>Poales</taxon>
        <taxon>Poaceae</taxon>
        <taxon>PACMAD clade</taxon>
        <taxon>Panicoideae</taxon>
        <taxon>Andropogonodae</taxon>
        <taxon>Andropogoneae</taxon>
        <taxon>Saccharinae</taxon>
        <taxon>Miscanthus</taxon>
    </lineage>
</organism>
<evidence type="ECO:0000313" key="7">
    <source>
        <dbReference type="Proteomes" id="UP000604825"/>
    </source>
</evidence>
<dbReference type="OrthoDB" id="206968at2759"/>
<dbReference type="SUPFAM" id="SSF49503">
    <property type="entry name" value="Cupredoxins"/>
    <property type="match status" value="1"/>
</dbReference>
<dbReference type="Gene3D" id="2.60.40.420">
    <property type="entry name" value="Cupredoxins - blue copper proteins"/>
    <property type="match status" value="1"/>
</dbReference>
<name>A0A811NBY6_9POAL</name>
<dbReference type="GO" id="GO:0009055">
    <property type="term" value="F:electron transfer activity"/>
    <property type="evidence" value="ECO:0007669"/>
    <property type="project" value="InterPro"/>
</dbReference>
<dbReference type="CDD" id="cd04216">
    <property type="entry name" value="Phytocyanin"/>
    <property type="match status" value="1"/>
</dbReference>
<dbReference type="InterPro" id="IPR028871">
    <property type="entry name" value="BlueCu_1_BS"/>
</dbReference>
<keyword evidence="4" id="KW-0732">Signal</keyword>
<dbReference type="Pfam" id="PF02298">
    <property type="entry name" value="Cu_bind_like"/>
    <property type="match status" value="1"/>
</dbReference>
<dbReference type="PANTHER" id="PTHR33021">
    <property type="entry name" value="BLUE COPPER PROTEIN"/>
    <property type="match status" value="1"/>
</dbReference>
<evidence type="ECO:0000313" key="6">
    <source>
        <dbReference type="EMBL" id="CAD6224587.1"/>
    </source>
</evidence>
<reference evidence="6" key="1">
    <citation type="submission" date="2020-10" db="EMBL/GenBank/DDBJ databases">
        <authorList>
            <person name="Han B."/>
            <person name="Lu T."/>
            <person name="Zhao Q."/>
            <person name="Huang X."/>
            <person name="Zhao Y."/>
        </authorList>
    </citation>
    <scope>NUCLEOTIDE SEQUENCE</scope>
</reference>
<keyword evidence="7" id="KW-1185">Reference proteome</keyword>
<dbReference type="GO" id="GO:0005886">
    <property type="term" value="C:plasma membrane"/>
    <property type="evidence" value="ECO:0007669"/>
    <property type="project" value="TreeGrafter"/>
</dbReference>
<sequence>MAKHSYLVSVLALLVAGYTAALSSATTTTFIVGDDQGWTMTGVDYVAWVQGKTFAIGDKLVFNYPSEEHTVTEVGRTDYFACAGGNALSNDRSGSTNITLTAPGTRYFICNIPGHCTAGMRLAVTVAAGGGLPPGATTPTGDAAGASVRPVTGSFIVKAIAGAMIKLVLS</sequence>
<feature type="domain" description="Phytocyanin" evidence="5">
    <location>
        <begin position="28"/>
        <end position="128"/>
    </location>
</feature>
<dbReference type="PROSITE" id="PS51485">
    <property type="entry name" value="PHYTOCYANIN"/>
    <property type="match status" value="1"/>
</dbReference>
<accession>A0A811NBY6</accession>
<feature type="chain" id="PRO_5032559437" description="Phytocyanin domain-containing protein" evidence="4">
    <location>
        <begin position="22"/>
        <end position="170"/>
    </location>
</feature>
<evidence type="ECO:0000256" key="2">
    <source>
        <dbReference type="ARBA" id="ARBA00023008"/>
    </source>
</evidence>
<dbReference type="PROSITE" id="PS00196">
    <property type="entry name" value="COPPER_BLUE"/>
    <property type="match status" value="1"/>
</dbReference>
<evidence type="ECO:0000259" key="5">
    <source>
        <dbReference type="PROSITE" id="PS51485"/>
    </source>
</evidence>
<dbReference type="InterPro" id="IPR003245">
    <property type="entry name" value="Phytocyanin_dom"/>
</dbReference>
<keyword evidence="1" id="KW-0479">Metal-binding</keyword>
<dbReference type="Proteomes" id="UP000604825">
    <property type="component" value="Unassembled WGS sequence"/>
</dbReference>
<dbReference type="AlphaFoldDB" id="A0A811NBY6"/>
<dbReference type="InterPro" id="IPR008972">
    <property type="entry name" value="Cupredoxin"/>
</dbReference>
<dbReference type="EMBL" id="CAJGYO010000004">
    <property type="protein sequence ID" value="CAD6224587.1"/>
    <property type="molecule type" value="Genomic_DNA"/>
</dbReference>
<proteinExistence type="predicted"/>
<dbReference type="PANTHER" id="PTHR33021:SF500">
    <property type="entry name" value="CUPREDOXIN SUPERFAMILY PROTEIN"/>
    <property type="match status" value="1"/>
</dbReference>